<keyword evidence="10" id="KW-0969">Cilium</keyword>
<comment type="subcellular location">
    <subcellularLocation>
        <location evidence="1 5">Bacterial flagellum basal body</location>
    </subcellularLocation>
</comment>
<feature type="domain" description="Flagellar basal body rod protein N-terminal" evidence="6">
    <location>
        <begin position="3"/>
        <end position="31"/>
    </location>
</feature>
<keyword evidence="10" id="KW-0966">Cell projection</keyword>
<keyword evidence="11" id="KW-1185">Reference proteome</keyword>
<dbReference type="InterPro" id="IPR001444">
    <property type="entry name" value="Flag_bb_rod_N"/>
</dbReference>
<organism evidence="10 11">
    <name type="scientific">Tepidicella xavieri</name>
    <dbReference type="NCBI Taxonomy" id="360241"/>
    <lineage>
        <taxon>Bacteria</taxon>
        <taxon>Pseudomonadati</taxon>
        <taxon>Pseudomonadota</taxon>
        <taxon>Betaproteobacteria</taxon>
        <taxon>Burkholderiales</taxon>
        <taxon>Tepidicella</taxon>
    </lineage>
</organism>
<feature type="domain" description="Flagellar hook protein FlgE D2" evidence="8">
    <location>
        <begin position="171"/>
        <end position="326"/>
    </location>
</feature>
<dbReference type="NCBIfam" id="NF004238">
    <property type="entry name" value="PRK05682.1-1"/>
    <property type="match status" value="1"/>
</dbReference>
<evidence type="ECO:0000256" key="5">
    <source>
        <dbReference type="RuleBase" id="RU362116"/>
    </source>
</evidence>
<feature type="domain" description="Flagellar hook protein FlgE/F/G-like D1" evidence="9">
    <location>
        <begin position="83"/>
        <end position="135"/>
    </location>
</feature>
<dbReference type="Gene3D" id="2.60.98.20">
    <property type="entry name" value="Flagellar hook protein FlgE"/>
    <property type="match status" value="1"/>
</dbReference>
<comment type="caution">
    <text evidence="10">The sequence shown here is derived from an EMBL/GenBank/DDBJ whole genome shotgun (WGS) entry which is preliminary data.</text>
</comment>
<dbReference type="OrthoDB" id="8578401at2"/>
<dbReference type="Pfam" id="PF07559">
    <property type="entry name" value="FlgE_D2"/>
    <property type="match status" value="1"/>
</dbReference>
<evidence type="ECO:0000259" key="6">
    <source>
        <dbReference type="Pfam" id="PF00460"/>
    </source>
</evidence>
<dbReference type="InterPro" id="IPR020013">
    <property type="entry name" value="Flagellar_FlgE/F/G"/>
</dbReference>
<accession>A0A4R6U3K5</accession>
<dbReference type="InterPro" id="IPR053967">
    <property type="entry name" value="LlgE_F_G-like_D1"/>
</dbReference>
<dbReference type="Pfam" id="PF22692">
    <property type="entry name" value="LlgE_F_G_D1"/>
    <property type="match status" value="1"/>
</dbReference>
<evidence type="ECO:0000256" key="3">
    <source>
        <dbReference type="ARBA" id="ARBA00019015"/>
    </source>
</evidence>
<dbReference type="EMBL" id="SNYL01000016">
    <property type="protein sequence ID" value="TDQ40601.1"/>
    <property type="molecule type" value="Genomic_DNA"/>
</dbReference>
<dbReference type="Pfam" id="PF00460">
    <property type="entry name" value="Flg_bb_rod"/>
    <property type="match status" value="1"/>
</dbReference>
<dbReference type="InterPro" id="IPR037058">
    <property type="entry name" value="Falgellar_hook_FlgE_sf"/>
</dbReference>
<dbReference type="InterPro" id="IPR011491">
    <property type="entry name" value="FlgE_D2"/>
</dbReference>
<dbReference type="SUPFAM" id="SSF117143">
    <property type="entry name" value="Flagellar hook protein flgE"/>
    <property type="match status" value="1"/>
</dbReference>
<name>A0A4R6U3K5_9BURK</name>
<dbReference type="GO" id="GO:0005829">
    <property type="term" value="C:cytosol"/>
    <property type="evidence" value="ECO:0007669"/>
    <property type="project" value="TreeGrafter"/>
</dbReference>
<dbReference type="InterPro" id="IPR037925">
    <property type="entry name" value="FlgE/F/G-like"/>
</dbReference>
<evidence type="ECO:0000256" key="4">
    <source>
        <dbReference type="ARBA" id="ARBA00023143"/>
    </source>
</evidence>
<reference evidence="10 11" key="1">
    <citation type="submission" date="2019-03" db="EMBL/GenBank/DDBJ databases">
        <title>Genomic Encyclopedia of Type Strains, Phase IV (KMG-IV): sequencing the most valuable type-strain genomes for metagenomic binning, comparative biology and taxonomic classification.</title>
        <authorList>
            <person name="Goeker M."/>
        </authorList>
    </citation>
    <scope>NUCLEOTIDE SEQUENCE [LARGE SCALE GENOMIC DNA]</scope>
    <source>
        <strain evidence="10 11">DSM 19605</strain>
    </source>
</reference>
<dbReference type="NCBIfam" id="TIGR03506">
    <property type="entry name" value="FlgEFG_subfam"/>
    <property type="match status" value="1"/>
</dbReference>
<evidence type="ECO:0000259" key="9">
    <source>
        <dbReference type="Pfam" id="PF22692"/>
    </source>
</evidence>
<proteinExistence type="inferred from homology"/>
<comment type="function">
    <text evidence="5">A flexible structure which links the flagellar filament to the drive apparatus in the basal body.</text>
</comment>
<sequence length="445" mass="46533">MSFQTGLSGLNASARNLDVIGHNIANANTTGMKASRAEFAEVYASSLGATGGANYGIGVQVATVAQLFTQGNLKITGNQLDLAINGSGFFQVRSTDGSVLYTRNGEFKLDRDGYIITNNGSRLQGFPTNESGVRTSVVPQDLVLPTGSVIDPRRTGGNPDPALQGMFLTANLDARSEPQVVAPAVSASFPLSEGQKTYGTATNVYDSQGVPIPVQLYFIKLPAANEWQVVASADNGVSGQNLGTITFDAAGRVASFLGSDGTTPALDEITVEAGTGAANVVYTGNAQSPSDGTLTFPLRLGDATAGYTLTQFGSKFGVFDLRQDGYASGELTSIDIGENGVILARYSNGVSIAEGQVALGNFRNLQGLQPINGGYWSETIASGPVVLGGPLEGRLGLVRQSSLEESNVDLTQELVNMIVAQRAYQANAQTIKTQDQVQQTLVNLR</sequence>
<evidence type="ECO:0000259" key="8">
    <source>
        <dbReference type="Pfam" id="PF07559"/>
    </source>
</evidence>
<keyword evidence="10" id="KW-0282">Flagellum</keyword>
<dbReference type="Pfam" id="PF06429">
    <property type="entry name" value="Flg_bbr_C"/>
    <property type="match status" value="1"/>
</dbReference>
<protein>
    <recommendedName>
        <fullName evidence="3 5">Flagellar hook protein FlgE</fullName>
    </recommendedName>
</protein>
<dbReference type="AlphaFoldDB" id="A0A4R6U3K5"/>
<keyword evidence="4 5" id="KW-0975">Bacterial flagellum</keyword>
<dbReference type="InterPro" id="IPR010930">
    <property type="entry name" value="Flg_bb/hook_C_dom"/>
</dbReference>
<gene>
    <name evidence="10" type="ORF">DFR43_11650</name>
</gene>
<feature type="domain" description="Flagellar basal-body/hook protein C-terminal" evidence="7">
    <location>
        <begin position="399"/>
        <end position="444"/>
    </location>
</feature>
<comment type="similarity">
    <text evidence="2 5">Belongs to the flagella basal body rod proteins family.</text>
</comment>
<dbReference type="GO" id="GO:0009424">
    <property type="term" value="C:bacterial-type flagellum hook"/>
    <property type="evidence" value="ECO:0007669"/>
    <property type="project" value="TreeGrafter"/>
</dbReference>
<evidence type="ECO:0000256" key="2">
    <source>
        <dbReference type="ARBA" id="ARBA00009677"/>
    </source>
</evidence>
<dbReference type="GO" id="GO:0071978">
    <property type="term" value="P:bacterial-type flagellum-dependent swarming motility"/>
    <property type="evidence" value="ECO:0007669"/>
    <property type="project" value="TreeGrafter"/>
</dbReference>
<evidence type="ECO:0000256" key="1">
    <source>
        <dbReference type="ARBA" id="ARBA00004117"/>
    </source>
</evidence>
<dbReference type="Proteomes" id="UP000295510">
    <property type="component" value="Unassembled WGS sequence"/>
</dbReference>
<dbReference type="RefSeq" id="WP_133598898.1">
    <property type="nucleotide sequence ID" value="NZ_SNYL01000016.1"/>
</dbReference>
<evidence type="ECO:0000313" key="11">
    <source>
        <dbReference type="Proteomes" id="UP000295510"/>
    </source>
</evidence>
<evidence type="ECO:0000259" key="7">
    <source>
        <dbReference type="Pfam" id="PF06429"/>
    </source>
</evidence>
<dbReference type="PANTHER" id="PTHR30435:SF1">
    <property type="entry name" value="FLAGELLAR HOOK PROTEIN FLGE"/>
    <property type="match status" value="1"/>
</dbReference>
<dbReference type="GO" id="GO:0009425">
    <property type="term" value="C:bacterial-type flagellum basal body"/>
    <property type="evidence" value="ECO:0007669"/>
    <property type="project" value="UniProtKB-SubCell"/>
</dbReference>
<evidence type="ECO:0000313" key="10">
    <source>
        <dbReference type="EMBL" id="TDQ40601.1"/>
    </source>
</evidence>
<dbReference type="PANTHER" id="PTHR30435">
    <property type="entry name" value="FLAGELLAR PROTEIN"/>
    <property type="match status" value="1"/>
</dbReference>